<feature type="region of interest" description="Disordered" evidence="9">
    <location>
        <begin position="136"/>
        <end position="159"/>
    </location>
</feature>
<dbReference type="GO" id="GO:0046872">
    <property type="term" value="F:metal ion binding"/>
    <property type="evidence" value="ECO:0007669"/>
    <property type="project" value="UniProtKB-KW"/>
</dbReference>
<organism evidence="11">
    <name type="scientific">Dunaliella tertiolecta</name>
    <name type="common">Green alga</name>
    <dbReference type="NCBI Taxonomy" id="3047"/>
    <lineage>
        <taxon>Eukaryota</taxon>
        <taxon>Viridiplantae</taxon>
        <taxon>Chlorophyta</taxon>
        <taxon>core chlorophytes</taxon>
        <taxon>Chlorophyceae</taxon>
        <taxon>CS clade</taxon>
        <taxon>Chlamydomonadales</taxon>
        <taxon>Dunaliellaceae</taxon>
        <taxon>Dunaliella</taxon>
    </lineage>
</organism>
<dbReference type="Gene3D" id="1.20.58.80">
    <property type="entry name" value="Phosphotransferase system, lactose/cellobiose-type IIA subunit"/>
    <property type="match status" value="1"/>
</dbReference>
<dbReference type="InterPro" id="IPR044098">
    <property type="entry name" value="STAMBP/STALP-like_MPN"/>
</dbReference>
<dbReference type="AlphaFoldDB" id="A0A7S3QQA4"/>
<name>A0A7S3QQA4_DUNTE</name>
<feature type="compositionally biased region" description="Pro residues" evidence="9">
    <location>
        <begin position="179"/>
        <end position="189"/>
    </location>
</feature>
<dbReference type="PROSITE" id="PS50249">
    <property type="entry name" value="MPN"/>
    <property type="match status" value="1"/>
</dbReference>
<feature type="compositionally biased region" description="Low complexity" evidence="9">
    <location>
        <begin position="386"/>
        <end position="396"/>
    </location>
</feature>
<keyword evidence="5" id="KW-0833">Ubl conjugation pathway</keyword>
<evidence type="ECO:0000256" key="8">
    <source>
        <dbReference type="ARBA" id="ARBA00023049"/>
    </source>
</evidence>
<proteinExistence type="inferred from homology"/>
<dbReference type="GO" id="GO:0061578">
    <property type="term" value="F:K63-linked deubiquitinase activity"/>
    <property type="evidence" value="ECO:0007669"/>
    <property type="project" value="InterPro"/>
</dbReference>
<feature type="compositionally biased region" description="Low complexity" evidence="9">
    <location>
        <begin position="297"/>
        <end position="322"/>
    </location>
</feature>
<dbReference type="GO" id="GO:0070536">
    <property type="term" value="P:protein K63-linked deubiquitination"/>
    <property type="evidence" value="ECO:0007669"/>
    <property type="project" value="InterPro"/>
</dbReference>
<evidence type="ECO:0000256" key="3">
    <source>
        <dbReference type="ARBA" id="ARBA00022670"/>
    </source>
</evidence>
<keyword evidence="7" id="KW-0862">Zinc</keyword>
<dbReference type="Gene3D" id="3.40.140.10">
    <property type="entry name" value="Cytidine Deaminase, domain 2"/>
    <property type="match status" value="1"/>
</dbReference>
<dbReference type="SMART" id="SM00232">
    <property type="entry name" value="JAB_MPN"/>
    <property type="match status" value="1"/>
</dbReference>
<dbReference type="Pfam" id="PF08969">
    <property type="entry name" value="USP8_dimer"/>
    <property type="match status" value="1"/>
</dbReference>
<dbReference type="InterPro" id="IPR015063">
    <property type="entry name" value="USP8_dimer"/>
</dbReference>
<comment type="cofactor">
    <cofactor evidence="1">
        <name>Zn(2+)</name>
        <dbReference type="ChEBI" id="CHEBI:29105"/>
    </cofactor>
</comment>
<feature type="compositionally biased region" description="Low complexity" evidence="9">
    <location>
        <begin position="190"/>
        <end position="204"/>
    </location>
</feature>
<comment type="similarity">
    <text evidence="2">Belongs to the peptidase M67C family.</text>
</comment>
<dbReference type="GO" id="GO:0016020">
    <property type="term" value="C:membrane"/>
    <property type="evidence" value="ECO:0007669"/>
    <property type="project" value="TreeGrafter"/>
</dbReference>
<feature type="compositionally biased region" description="Low complexity" evidence="9">
    <location>
        <begin position="248"/>
        <end position="258"/>
    </location>
</feature>
<reference evidence="11" key="1">
    <citation type="submission" date="2021-01" db="EMBL/GenBank/DDBJ databases">
        <authorList>
            <person name="Corre E."/>
            <person name="Pelletier E."/>
            <person name="Niang G."/>
            <person name="Scheremetjew M."/>
            <person name="Finn R."/>
            <person name="Kale V."/>
            <person name="Holt S."/>
            <person name="Cochrane G."/>
            <person name="Meng A."/>
            <person name="Brown T."/>
            <person name="Cohen L."/>
        </authorList>
    </citation>
    <scope>NUCLEOTIDE SEQUENCE</scope>
    <source>
        <strain evidence="11">CCMP1320</strain>
    </source>
</reference>
<evidence type="ECO:0000259" key="10">
    <source>
        <dbReference type="PROSITE" id="PS50249"/>
    </source>
</evidence>
<accession>A0A7S3QQA4</accession>
<dbReference type="InterPro" id="IPR000555">
    <property type="entry name" value="JAMM/MPN+_dom"/>
</dbReference>
<dbReference type="SUPFAM" id="SSF140856">
    <property type="entry name" value="USP8 N-terminal domain-like"/>
    <property type="match status" value="1"/>
</dbReference>
<dbReference type="GO" id="GO:0006508">
    <property type="term" value="P:proteolysis"/>
    <property type="evidence" value="ECO:0007669"/>
    <property type="project" value="UniProtKB-KW"/>
</dbReference>
<sequence length="622" mass="68145">MPAPRPKQRGLIDHLASQAAAKPVNSGVSLNKYYACAQLLLRQAACYERAGVEEQEYVMLMRFASLMLETIPKHKDFNAKDAQHLQLKQLLASKYLPQLERLKLSLKMKDIVEPAAYSRNRPAGAVNFSTSNLNEVNWSGGSAPPLPPPVSQQQQQHPQQNYNLDDLLDVMQNGAGTSPKPPPQPPGPSPSQQAARQPTPSAPTYQPKYVGATDRHDLFFSSLPSTSAITRASSAATAPQPSAPPMPTSSSSPHTPLQTPTPPASLQRYPNLHTLHQAQQAQQAQRPPSSSSPPAPALQHLSLADGPLLQQQQQQQQLQYQQMKSMLQPHPSAGPTPPPQPIAVISQDPNQPGLPHSCAMHPALPPPSQEQQQPYAPYPSLTPPHQQQHASQQLQYPSPPPPSTAFQQEQLQLPRLEGPPGQSPTADGKQGGGMREVVRRAQLRDVHVSIALMEEFLAYARSNTAKGIESCGILAGQLSANDSLFTITTLIIPKQEGTTDTVTALNEEEVFDVQFSRELYPLGWIHTHPTQTCFLSSVDVHTHCGYQTMLEEAIAIVMAPNDRSKRCGLFRLSTPGGLQLVQRCTKRGFHPHPPTETKQDLYELCGHVYLNPQTKHEVIDLR</sequence>
<evidence type="ECO:0000256" key="7">
    <source>
        <dbReference type="ARBA" id="ARBA00022833"/>
    </source>
</evidence>
<evidence type="ECO:0000256" key="5">
    <source>
        <dbReference type="ARBA" id="ARBA00022786"/>
    </source>
</evidence>
<evidence type="ECO:0000256" key="4">
    <source>
        <dbReference type="ARBA" id="ARBA00022723"/>
    </source>
</evidence>
<feature type="domain" description="MPN" evidence="10">
    <location>
        <begin position="446"/>
        <end position="578"/>
    </location>
</feature>
<dbReference type="SUPFAM" id="SSF102712">
    <property type="entry name" value="JAB1/MPN domain"/>
    <property type="match status" value="1"/>
</dbReference>
<gene>
    <name evidence="11" type="ORF">DTER00134_LOCUS4471</name>
</gene>
<feature type="compositionally biased region" description="Low complexity" evidence="9">
    <location>
        <begin position="230"/>
        <end position="240"/>
    </location>
</feature>
<dbReference type="EMBL" id="HBIP01008235">
    <property type="protein sequence ID" value="CAE0489400.1"/>
    <property type="molecule type" value="Transcribed_RNA"/>
</dbReference>
<dbReference type="CDD" id="cd08066">
    <property type="entry name" value="MPN_AMSH_like"/>
    <property type="match status" value="1"/>
</dbReference>
<keyword evidence="4" id="KW-0479">Metal-binding</keyword>
<protein>
    <recommendedName>
        <fullName evidence="10">MPN domain-containing protein</fullName>
    </recommendedName>
</protein>
<evidence type="ECO:0000256" key="1">
    <source>
        <dbReference type="ARBA" id="ARBA00001947"/>
    </source>
</evidence>
<dbReference type="InterPro" id="IPR037518">
    <property type="entry name" value="MPN"/>
</dbReference>
<evidence type="ECO:0000256" key="2">
    <source>
        <dbReference type="ARBA" id="ARBA00010981"/>
    </source>
</evidence>
<evidence type="ECO:0000313" key="11">
    <source>
        <dbReference type="EMBL" id="CAE0489400.1"/>
    </source>
</evidence>
<dbReference type="PANTHER" id="PTHR12947:SF13">
    <property type="entry name" value="FI19924P1"/>
    <property type="match status" value="1"/>
</dbReference>
<feature type="region of interest" description="Disordered" evidence="9">
    <location>
        <begin position="171"/>
        <end position="209"/>
    </location>
</feature>
<evidence type="ECO:0000256" key="9">
    <source>
        <dbReference type="SAM" id="MobiDB-lite"/>
    </source>
</evidence>
<keyword evidence="6" id="KW-0378">Hydrolase</keyword>
<keyword evidence="8" id="KW-0482">Metalloprotease</keyword>
<feature type="compositionally biased region" description="Low complexity" evidence="9">
    <location>
        <begin position="272"/>
        <end position="289"/>
    </location>
</feature>
<dbReference type="Pfam" id="PF01398">
    <property type="entry name" value="JAB"/>
    <property type="match status" value="1"/>
</dbReference>
<feature type="compositionally biased region" description="Pro residues" evidence="9">
    <location>
        <begin position="332"/>
        <end position="341"/>
    </location>
</feature>
<dbReference type="GO" id="GO:0005768">
    <property type="term" value="C:endosome"/>
    <property type="evidence" value="ECO:0007669"/>
    <property type="project" value="TreeGrafter"/>
</dbReference>
<dbReference type="PANTHER" id="PTHR12947">
    <property type="entry name" value="AMSH-LIKE PROTEASE"/>
    <property type="match status" value="1"/>
</dbReference>
<evidence type="ECO:0000256" key="6">
    <source>
        <dbReference type="ARBA" id="ARBA00022801"/>
    </source>
</evidence>
<dbReference type="GO" id="GO:0140492">
    <property type="term" value="F:metal-dependent deubiquitinase activity"/>
    <property type="evidence" value="ECO:0007669"/>
    <property type="project" value="InterPro"/>
</dbReference>
<keyword evidence="3" id="KW-0645">Protease</keyword>
<feature type="region of interest" description="Disordered" evidence="9">
    <location>
        <begin position="230"/>
        <end position="406"/>
    </location>
</feature>